<proteinExistence type="predicted"/>
<dbReference type="AlphaFoldDB" id="A0A5C4RPL9"/>
<evidence type="ECO:0000313" key="1">
    <source>
        <dbReference type="EMBL" id="TNH45447.1"/>
    </source>
</evidence>
<accession>A0A5C4RPL9</accession>
<protein>
    <recommendedName>
        <fullName evidence="3">Lipoprotein</fullName>
    </recommendedName>
</protein>
<dbReference type="Proteomes" id="UP000307592">
    <property type="component" value="Unassembled WGS sequence"/>
</dbReference>
<evidence type="ECO:0008006" key="3">
    <source>
        <dbReference type="Google" id="ProtNLM"/>
    </source>
</evidence>
<organism evidence="1 2">
    <name type="scientific">Photorhabdus luminescens subsp. sonorensis</name>
    <dbReference type="NCBI Taxonomy" id="1173677"/>
    <lineage>
        <taxon>Bacteria</taxon>
        <taxon>Pseudomonadati</taxon>
        <taxon>Pseudomonadota</taxon>
        <taxon>Gammaproteobacteria</taxon>
        <taxon>Enterobacterales</taxon>
        <taxon>Morganellaceae</taxon>
        <taxon>Photorhabdus</taxon>
    </lineage>
</organism>
<dbReference type="EMBL" id="SBIJ01000001">
    <property type="protein sequence ID" value="TNH45447.1"/>
    <property type="molecule type" value="Genomic_DNA"/>
</dbReference>
<sequence>MFYEFHKKITIIPLIILFTLLTGCTSWEKPGATKYERDRDYAECKAVGYSQLPSDWTSEVVHSFETKRFSCKDKDDDDDKSCHHDVILPKTEVKRWDKNESSRHWIISSCMYKKGWYEKTRYWF</sequence>
<comment type="caution">
    <text evidence="1">The sequence shown here is derived from an EMBL/GenBank/DDBJ whole genome shotgun (WGS) entry which is preliminary data.</text>
</comment>
<dbReference type="PROSITE" id="PS51257">
    <property type="entry name" value="PROKAR_LIPOPROTEIN"/>
    <property type="match status" value="1"/>
</dbReference>
<reference evidence="1 2" key="1">
    <citation type="submission" date="2019-01" db="EMBL/GenBank/DDBJ databases">
        <title>Draft genome assembly of Photorhabdus luminescens subsp. sonorensis Caborca.</title>
        <authorList>
            <person name="Duong D.A."/>
            <person name="Espinosa-Artiles P."/>
            <person name="Orozco R.A."/>
            <person name="Molnar I."/>
            <person name="Stock P."/>
        </authorList>
    </citation>
    <scope>NUCLEOTIDE SEQUENCE [LARGE SCALE GENOMIC DNA]</scope>
    <source>
        <strain evidence="1 2">Caborca</strain>
    </source>
</reference>
<name>A0A5C4RPL9_PHOLU</name>
<evidence type="ECO:0000313" key="2">
    <source>
        <dbReference type="Proteomes" id="UP000307592"/>
    </source>
</evidence>
<gene>
    <name evidence="1" type="ORF">EP164_01815</name>
</gene>